<organism evidence="1 2">
    <name type="scientific">Clunio marinus</name>
    <dbReference type="NCBI Taxonomy" id="568069"/>
    <lineage>
        <taxon>Eukaryota</taxon>
        <taxon>Metazoa</taxon>
        <taxon>Ecdysozoa</taxon>
        <taxon>Arthropoda</taxon>
        <taxon>Hexapoda</taxon>
        <taxon>Insecta</taxon>
        <taxon>Pterygota</taxon>
        <taxon>Neoptera</taxon>
        <taxon>Endopterygota</taxon>
        <taxon>Diptera</taxon>
        <taxon>Nematocera</taxon>
        <taxon>Chironomoidea</taxon>
        <taxon>Chironomidae</taxon>
        <taxon>Clunio</taxon>
    </lineage>
</organism>
<keyword evidence="2" id="KW-1185">Reference proteome</keyword>
<evidence type="ECO:0000313" key="1">
    <source>
        <dbReference type="EMBL" id="CRL02944.1"/>
    </source>
</evidence>
<sequence length="62" mass="7074">MQQVTYDCVKLKKITSDVSVKCLDLIEPKPECEEEKIVKKEDEKDVSINFAIAENAGKDKKM</sequence>
<accession>A0A1J1IS17</accession>
<dbReference type="AlphaFoldDB" id="A0A1J1IS17"/>
<gene>
    <name evidence="1" type="ORF">CLUMA_CG016027</name>
</gene>
<reference evidence="1 2" key="1">
    <citation type="submission" date="2015-04" db="EMBL/GenBank/DDBJ databases">
        <authorList>
            <person name="Syromyatnikov M.Y."/>
            <person name="Popov V.N."/>
        </authorList>
    </citation>
    <scope>NUCLEOTIDE SEQUENCE [LARGE SCALE GENOMIC DNA]</scope>
</reference>
<dbReference type="Proteomes" id="UP000183832">
    <property type="component" value="Unassembled WGS sequence"/>
</dbReference>
<dbReference type="EMBL" id="CVRI01000058">
    <property type="protein sequence ID" value="CRL02944.1"/>
    <property type="molecule type" value="Genomic_DNA"/>
</dbReference>
<name>A0A1J1IS17_9DIPT</name>
<protein>
    <submittedName>
        <fullName evidence="1">CLUMA_CG016027, isoform A</fullName>
    </submittedName>
</protein>
<evidence type="ECO:0000313" key="2">
    <source>
        <dbReference type="Proteomes" id="UP000183832"/>
    </source>
</evidence>
<proteinExistence type="predicted"/>